<reference evidence="6" key="2">
    <citation type="submission" date="2020-09" db="EMBL/GenBank/DDBJ databases">
        <authorList>
            <person name="Sun Q."/>
            <person name="Kim S."/>
        </authorList>
    </citation>
    <scope>NUCLEOTIDE SEQUENCE</scope>
    <source>
        <strain evidence="6">KCTC 22164</strain>
    </source>
</reference>
<dbReference type="InterPro" id="IPR010827">
    <property type="entry name" value="BamA/TamA_POTRA"/>
</dbReference>
<dbReference type="GO" id="GO:0019867">
    <property type="term" value="C:outer membrane"/>
    <property type="evidence" value="ECO:0007669"/>
    <property type="project" value="InterPro"/>
</dbReference>
<evidence type="ECO:0000313" key="7">
    <source>
        <dbReference type="Proteomes" id="UP000631300"/>
    </source>
</evidence>
<dbReference type="Pfam" id="PF07244">
    <property type="entry name" value="POTRA"/>
    <property type="match status" value="1"/>
</dbReference>
<dbReference type="Proteomes" id="UP000631300">
    <property type="component" value="Unassembled WGS sequence"/>
</dbReference>
<dbReference type="Gene3D" id="2.40.160.50">
    <property type="entry name" value="membrane protein fhac: a member of the omp85/tpsb transporter family"/>
    <property type="match status" value="1"/>
</dbReference>
<name>A0A918JNK0_9ALTE</name>
<evidence type="ECO:0000259" key="4">
    <source>
        <dbReference type="Pfam" id="PF07244"/>
    </source>
</evidence>
<dbReference type="Pfam" id="PF17243">
    <property type="entry name" value="POTRA_TamA_1"/>
    <property type="match status" value="1"/>
</dbReference>
<sequence length="596" mass="66382">MSNFGHARHTATSLFLILTSVWLLLVFSHSAAAVTYTISGINDDKIKNNVRVHLNNMQVEPGLLEDIYWQDELKSTVATAVEPFGYYNAVTDVEVTGEQAVSVTVTLGTPLKISNVTREIIGAGREDPVFRKKFNSFPLKKGDIMLQPAYESFKSSMFNHALSHGYFDYSWQATRLDLVREQREANILLIAQSGPRYRFGEIKIIGEDKAKAIIKRLSPFKPGEPYSASKLTRFNRALNQSGYFTRVIARPVVKDAEGLNVPIEVSVQHRPRDIFDVGIGAATDTGPRLKLGWERPWVNSRGHSLNANMFVSAPEQSLTTDYRIPMDNISTDYISLQAGYQFVEYENSETESETLSVSGHRYWQAQDSNWQQDVSLTYLRETYLQGIAPEATTSLIMPGYGIRFRDKDDDLNISNGTYVSLLAQVGRDNLGSDINFAKGVAEAILIRTFADKHRFTLRSELGAIETNNFDRVPASLRFFAGGDRSIRGFAYRDVSPKALLVNPVTGEESLDPIGGKYLATAGVEYAYQVAQNWRVAAFTDVGTATNDLDQALTYSVGMGVHWISPVGPVRVYVGRGFPTEGDPTFRLHIILGPEIL</sequence>
<evidence type="ECO:0000256" key="1">
    <source>
        <dbReference type="ARBA" id="ARBA00004370"/>
    </source>
</evidence>
<dbReference type="InterPro" id="IPR035243">
    <property type="entry name" value="TamA_POTRA_Dom_1"/>
</dbReference>
<evidence type="ECO:0000256" key="2">
    <source>
        <dbReference type="ARBA" id="ARBA00023136"/>
    </source>
</evidence>
<dbReference type="AlphaFoldDB" id="A0A918JNK0"/>
<dbReference type="EMBL" id="BMXP01000007">
    <property type="protein sequence ID" value="GGW91348.1"/>
    <property type="molecule type" value="Genomic_DNA"/>
</dbReference>
<comment type="subcellular location">
    <subcellularLocation>
        <location evidence="1">Membrane</location>
    </subcellularLocation>
</comment>
<comment type="caution">
    <text evidence="6">The sequence shown here is derived from an EMBL/GenBank/DDBJ whole genome shotgun (WGS) entry which is preliminary data.</text>
</comment>
<dbReference type="Gene3D" id="3.10.20.310">
    <property type="entry name" value="membrane protein fhac"/>
    <property type="match status" value="3"/>
</dbReference>
<gene>
    <name evidence="6" type="ORF">GCM10007391_27110</name>
</gene>
<keyword evidence="7" id="KW-1185">Reference proteome</keyword>
<protein>
    <submittedName>
        <fullName evidence="6">Outer membrane protein assembly factor</fullName>
    </submittedName>
</protein>
<reference evidence="6" key="1">
    <citation type="journal article" date="2014" name="Int. J. Syst. Evol. Microbiol.">
        <title>Complete genome sequence of Corynebacterium casei LMG S-19264T (=DSM 44701T), isolated from a smear-ripened cheese.</title>
        <authorList>
            <consortium name="US DOE Joint Genome Institute (JGI-PGF)"/>
            <person name="Walter F."/>
            <person name="Albersmeier A."/>
            <person name="Kalinowski J."/>
            <person name="Ruckert C."/>
        </authorList>
    </citation>
    <scope>NUCLEOTIDE SEQUENCE</scope>
    <source>
        <strain evidence="6">KCTC 22164</strain>
    </source>
</reference>
<feature type="domain" description="TamA POTRA" evidence="5">
    <location>
        <begin position="36"/>
        <end position="106"/>
    </location>
</feature>
<organism evidence="6 7">
    <name type="scientific">Alteromonas halophila</name>
    <dbReference type="NCBI Taxonomy" id="516698"/>
    <lineage>
        <taxon>Bacteria</taxon>
        <taxon>Pseudomonadati</taxon>
        <taxon>Pseudomonadota</taxon>
        <taxon>Gammaproteobacteria</taxon>
        <taxon>Alteromonadales</taxon>
        <taxon>Alteromonadaceae</taxon>
        <taxon>Alteromonas/Salinimonas group</taxon>
        <taxon>Alteromonas</taxon>
    </lineage>
</organism>
<keyword evidence="2" id="KW-0472">Membrane</keyword>
<dbReference type="RefSeq" id="WP_229805163.1">
    <property type="nucleotide sequence ID" value="NZ_BMXP01000007.1"/>
</dbReference>
<evidence type="ECO:0000259" key="5">
    <source>
        <dbReference type="Pfam" id="PF17243"/>
    </source>
</evidence>
<feature type="domain" description="Bacterial surface antigen (D15)" evidence="3">
    <location>
        <begin position="287"/>
        <end position="589"/>
    </location>
</feature>
<accession>A0A918JNK0</accession>
<evidence type="ECO:0000313" key="6">
    <source>
        <dbReference type="EMBL" id="GGW91348.1"/>
    </source>
</evidence>
<proteinExistence type="predicted"/>
<evidence type="ECO:0000259" key="3">
    <source>
        <dbReference type="Pfam" id="PF01103"/>
    </source>
</evidence>
<dbReference type="Pfam" id="PF01103">
    <property type="entry name" value="Omp85"/>
    <property type="match status" value="1"/>
</dbReference>
<feature type="domain" description="POTRA" evidence="4">
    <location>
        <begin position="197"/>
        <end position="268"/>
    </location>
</feature>
<dbReference type="InterPro" id="IPR000184">
    <property type="entry name" value="Bac_surfAg_D15"/>
</dbReference>